<dbReference type="eggNOG" id="COG4447">
    <property type="taxonomic scope" value="Bacteria"/>
</dbReference>
<evidence type="ECO:0000256" key="2">
    <source>
        <dbReference type="ARBA" id="ARBA00023276"/>
    </source>
</evidence>
<dbReference type="STRING" id="1185876.BN8_05373"/>
<feature type="domain" description="Photosynthesis system II assembly factor Ycf48/Hcf136-like" evidence="4">
    <location>
        <begin position="30"/>
        <end position="125"/>
    </location>
</feature>
<comment type="caution">
    <text evidence="5">The sequence shown here is derived from an EMBL/GenBank/DDBJ whole genome shotgun (WGS) entry which is preliminary data.</text>
</comment>
<dbReference type="GO" id="GO:0009523">
    <property type="term" value="C:photosystem II"/>
    <property type="evidence" value="ECO:0007669"/>
    <property type="project" value="UniProtKB-KW"/>
</dbReference>
<feature type="chain" id="PRO_5003658652" evidence="3">
    <location>
        <begin position="31"/>
        <end position="352"/>
    </location>
</feature>
<evidence type="ECO:0000256" key="3">
    <source>
        <dbReference type="SAM" id="SignalP"/>
    </source>
</evidence>
<dbReference type="InterPro" id="IPR028203">
    <property type="entry name" value="PSII_CF48-like_dom"/>
</dbReference>
<reference evidence="5 6" key="1">
    <citation type="journal article" date="2012" name="J. Bacteriol.">
        <title>Genome Sequence of the Filamentous Bacterium Fibrisoma limi BUZ 3T.</title>
        <authorList>
            <person name="Filippini M."/>
            <person name="Qi W."/>
            <person name="Jaenicke S."/>
            <person name="Goesmann A."/>
            <person name="Smits T.H."/>
            <person name="Bagheri H.C."/>
        </authorList>
    </citation>
    <scope>NUCLEOTIDE SEQUENCE [LARGE SCALE GENOMIC DNA]</scope>
    <source>
        <strain evidence="6">BUZ 3T</strain>
    </source>
</reference>
<proteinExistence type="predicted"/>
<keyword evidence="2" id="KW-0604">Photosystem II</keyword>
<dbReference type="InterPro" id="IPR015943">
    <property type="entry name" value="WD40/YVTN_repeat-like_dom_sf"/>
</dbReference>
<dbReference type="EMBL" id="CAIT01000009">
    <property type="protein sequence ID" value="CCH56065.1"/>
    <property type="molecule type" value="Genomic_DNA"/>
</dbReference>
<dbReference type="Proteomes" id="UP000009309">
    <property type="component" value="Unassembled WGS sequence"/>
</dbReference>
<name>I2GQ87_9BACT</name>
<dbReference type="CDD" id="cd15482">
    <property type="entry name" value="Sialidase_non-viral"/>
    <property type="match status" value="2"/>
</dbReference>
<dbReference type="Pfam" id="PF14870">
    <property type="entry name" value="PSII_BNR"/>
    <property type="match status" value="1"/>
</dbReference>
<dbReference type="InterPro" id="IPR002860">
    <property type="entry name" value="BNR_rpt"/>
</dbReference>
<dbReference type="Gene3D" id="2.130.10.10">
    <property type="entry name" value="YVTN repeat-like/Quinoprotein amine dehydrogenase"/>
    <property type="match status" value="3"/>
</dbReference>
<keyword evidence="3" id="KW-0732">Signal</keyword>
<evidence type="ECO:0000313" key="6">
    <source>
        <dbReference type="Proteomes" id="UP000009309"/>
    </source>
</evidence>
<evidence type="ECO:0000259" key="4">
    <source>
        <dbReference type="Pfam" id="PF14870"/>
    </source>
</evidence>
<evidence type="ECO:0000256" key="1">
    <source>
        <dbReference type="ARBA" id="ARBA00022531"/>
    </source>
</evidence>
<dbReference type="GO" id="GO:0015979">
    <property type="term" value="P:photosynthesis"/>
    <property type="evidence" value="ECO:0007669"/>
    <property type="project" value="UniProtKB-KW"/>
</dbReference>
<gene>
    <name evidence="5" type="ORF">BN8_05373</name>
</gene>
<protein>
    <submittedName>
        <fullName evidence="5">Oxidoreductase, putative</fullName>
    </submittedName>
</protein>
<dbReference type="PANTHER" id="PTHR47199">
    <property type="entry name" value="PHOTOSYSTEM II STABILITY/ASSEMBLY FACTOR HCF136, CHLOROPLASTIC"/>
    <property type="match status" value="1"/>
</dbReference>
<dbReference type="SUPFAM" id="SSF110296">
    <property type="entry name" value="Oligoxyloglucan reducing end-specific cellobiohydrolase"/>
    <property type="match status" value="1"/>
</dbReference>
<evidence type="ECO:0000313" key="5">
    <source>
        <dbReference type="EMBL" id="CCH56065.1"/>
    </source>
</evidence>
<keyword evidence="6" id="KW-1185">Reference proteome</keyword>
<dbReference type="AlphaFoldDB" id="I2GQ87"/>
<keyword evidence="1" id="KW-0602">Photosynthesis</keyword>
<dbReference type="OrthoDB" id="9813892at2"/>
<accession>I2GQ87</accession>
<dbReference type="PANTHER" id="PTHR47199:SF2">
    <property type="entry name" value="PHOTOSYSTEM II STABILITY_ASSEMBLY FACTOR HCF136, CHLOROPLASTIC"/>
    <property type="match status" value="1"/>
</dbReference>
<dbReference type="Pfam" id="PF02012">
    <property type="entry name" value="BNR"/>
    <property type="match status" value="2"/>
</dbReference>
<sequence length="352" mass="37489">MTSPFRRNRCAIAFITFCVSGLLLTSSALAQWQPQNVGTDASFRAVSAANEKVVWIGGTRGTFVHTSNGGQSWEQGQVPGADSCDFRDVHAVDDQTAYLMSAGPAEKGQARIYKTTDGGRNWTQLYETKQAGVFFDGMDFWDKQHGIVFSDPPANGKWFILTTDDGGKTWQPVPPEALPAMQPNEAAFAASGTSLVVQGKRNVWIASGGGTVGRVFRSTDRGKTWAVSNTPLPAGSATGLFGLRFFNEKNGMAVGGNYQQTTQTGPNAAISRDGGRTWQAVSPTDPPGLKEAVALLPGDRLLTIGPSGSSISADQGQTWQRLDTEGFHALACVKGTCYAVGAKGKVAVQRFK</sequence>
<feature type="signal peptide" evidence="3">
    <location>
        <begin position="1"/>
        <end position="30"/>
    </location>
</feature>
<organism evidence="5 6">
    <name type="scientific">Fibrisoma limi BUZ 3</name>
    <dbReference type="NCBI Taxonomy" id="1185876"/>
    <lineage>
        <taxon>Bacteria</taxon>
        <taxon>Pseudomonadati</taxon>
        <taxon>Bacteroidota</taxon>
        <taxon>Cytophagia</taxon>
        <taxon>Cytophagales</taxon>
        <taxon>Spirosomataceae</taxon>
        <taxon>Fibrisoma</taxon>
    </lineage>
</organism>